<dbReference type="OrthoDB" id="63332at2"/>
<evidence type="ECO:0000313" key="2">
    <source>
        <dbReference type="EMBL" id="SEK42351.1"/>
    </source>
</evidence>
<dbReference type="AlphaFoldDB" id="A0A1H7GW88"/>
<dbReference type="Proteomes" id="UP000198620">
    <property type="component" value="Unassembled WGS sequence"/>
</dbReference>
<dbReference type="EMBL" id="FOBH01000001">
    <property type="protein sequence ID" value="SEK42351.1"/>
    <property type="molecule type" value="Genomic_DNA"/>
</dbReference>
<reference evidence="2 3" key="1">
    <citation type="submission" date="2016-10" db="EMBL/GenBank/DDBJ databases">
        <authorList>
            <person name="de Groot N.N."/>
        </authorList>
    </citation>
    <scope>NUCLEOTIDE SEQUENCE [LARGE SCALE GENOMIC DNA]</scope>
    <source>
        <strain evidence="2 3">Nv1</strain>
    </source>
</reference>
<dbReference type="RefSeq" id="WP_143053022.1">
    <property type="nucleotide sequence ID" value="NZ_FOBH01000001.1"/>
</dbReference>
<proteinExistence type="predicted"/>
<organism evidence="2 3">
    <name type="scientific">Nitrosovibrio tenuis</name>
    <dbReference type="NCBI Taxonomy" id="1233"/>
    <lineage>
        <taxon>Bacteria</taxon>
        <taxon>Pseudomonadati</taxon>
        <taxon>Pseudomonadota</taxon>
        <taxon>Betaproteobacteria</taxon>
        <taxon>Nitrosomonadales</taxon>
        <taxon>Nitrosomonadaceae</taxon>
        <taxon>Nitrosovibrio</taxon>
    </lineage>
</organism>
<sequence length="95" mass="11094">MMKSGLQKSQVRRLDVSQPVQVSEIEPKGRQLKRMYVSWGLANEATRVAVESRSATQARGFVPNLAGELTDRQPRELLSINNRRLWRYRDWPLER</sequence>
<evidence type="ECO:0000313" key="3">
    <source>
        <dbReference type="Proteomes" id="UP000198620"/>
    </source>
</evidence>
<feature type="region of interest" description="Disordered" evidence="1">
    <location>
        <begin position="1"/>
        <end position="20"/>
    </location>
</feature>
<gene>
    <name evidence="2" type="ORF">SAMN05216387_101402</name>
</gene>
<keyword evidence="3" id="KW-1185">Reference proteome</keyword>
<accession>A0A1H7GW88</accession>
<evidence type="ECO:0000256" key="1">
    <source>
        <dbReference type="SAM" id="MobiDB-lite"/>
    </source>
</evidence>
<name>A0A1H7GW88_9PROT</name>
<protein>
    <submittedName>
        <fullName evidence="2">Uncharacterized protein</fullName>
    </submittedName>
</protein>